<name>A0AAD6R755_9ROSI</name>
<dbReference type="EMBL" id="JAQIZT010000003">
    <property type="protein sequence ID" value="KAJ7002922.1"/>
    <property type="molecule type" value="Genomic_DNA"/>
</dbReference>
<reference evidence="1" key="1">
    <citation type="journal article" date="2023" name="Mol. Ecol. Resour.">
        <title>Chromosome-level genome assembly of a triploid poplar Populus alba 'Berolinensis'.</title>
        <authorList>
            <person name="Chen S."/>
            <person name="Yu Y."/>
            <person name="Wang X."/>
            <person name="Wang S."/>
            <person name="Zhang T."/>
            <person name="Zhou Y."/>
            <person name="He R."/>
            <person name="Meng N."/>
            <person name="Wang Y."/>
            <person name="Liu W."/>
            <person name="Liu Z."/>
            <person name="Liu J."/>
            <person name="Guo Q."/>
            <person name="Huang H."/>
            <person name="Sederoff R.R."/>
            <person name="Wang G."/>
            <person name="Qu G."/>
            <person name="Chen S."/>
        </authorList>
    </citation>
    <scope>NUCLEOTIDE SEQUENCE</scope>
    <source>
        <strain evidence="1">SC-2020</strain>
    </source>
</reference>
<comment type="caution">
    <text evidence="1">The sequence shown here is derived from an EMBL/GenBank/DDBJ whole genome shotgun (WGS) entry which is preliminary data.</text>
</comment>
<gene>
    <name evidence="1" type="ORF">NC653_008216</name>
</gene>
<evidence type="ECO:0000313" key="1">
    <source>
        <dbReference type="EMBL" id="KAJ7002922.1"/>
    </source>
</evidence>
<accession>A0AAD6R755</accession>
<sequence length="104" mass="12001">MLTLGFSTGSSTQMIMEEANSKSTKSAPFLFVKSNLYRAPYLFAFVIKCVPQWHDMGHHVLRCKRHAFFIISFQAWDSKVMMLWGKKARGKLRSHYVANDGRVK</sequence>
<dbReference type="Proteomes" id="UP001164929">
    <property type="component" value="Chromosome 3"/>
</dbReference>
<dbReference type="AlphaFoldDB" id="A0AAD6R755"/>
<keyword evidence="2" id="KW-1185">Reference proteome</keyword>
<organism evidence="1 2">
    <name type="scientific">Populus alba x Populus x berolinensis</name>
    <dbReference type="NCBI Taxonomy" id="444605"/>
    <lineage>
        <taxon>Eukaryota</taxon>
        <taxon>Viridiplantae</taxon>
        <taxon>Streptophyta</taxon>
        <taxon>Embryophyta</taxon>
        <taxon>Tracheophyta</taxon>
        <taxon>Spermatophyta</taxon>
        <taxon>Magnoliopsida</taxon>
        <taxon>eudicotyledons</taxon>
        <taxon>Gunneridae</taxon>
        <taxon>Pentapetalae</taxon>
        <taxon>rosids</taxon>
        <taxon>fabids</taxon>
        <taxon>Malpighiales</taxon>
        <taxon>Salicaceae</taxon>
        <taxon>Saliceae</taxon>
        <taxon>Populus</taxon>
    </lineage>
</organism>
<proteinExistence type="predicted"/>
<evidence type="ECO:0000313" key="2">
    <source>
        <dbReference type="Proteomes" id="UP001164929"/>
    </source>
</evidence>
<protein>
    <submittedName>
        <fullName evidence="1">Uncharacterized protein</fullName>
    </submittedName>
</protein>